<dbReference type="PANTHER" id="PTHR30606:SF10">
    <property type="entry name" value="PHOSPHATIDYLINOSITOL MANNOSIDE ACYLTRANSFERASE"/>
    <property type="match status" value="1"/>
</dbReference>
<evidence type="ECO:0000256" key="6">
    <source>
        <dbReference type="ARBA" id="ARBA00023315"/>
    </source>
</evidence>
<sequence length="291" mass="31892">MAARDLTATAYLAGWRIVKFLPQPVARCVFNVAADLACCWGRGGGQSVRQLRRNLGRVVGVDTVTDSLVRAAMRSYARYWMEAFRLPSLASSTTLLAELDSSVQGVSGLDRSIESGRGVILTLPHSGNWDMAGVWLVHHAGTFTTVAERLKPEVLYDAFVEYRESLGFEVLALTGGQPPFSRLMEVLNQGGVVCLMGERDLKRSGVDVSFFGELTKMPAGPAELARRTGAALHVAHCFFDGDGWGFSISEEITVGEVQETVQRIADEFAVHIAQHPVDWHMLQPQWLADLT</sequence>
<gene>
    <name evidence="7" type="ORF">HMPREF9997_01308</name>
</gene>
<dbReference type="GO" id="GO:0005886">
    <property type="term" value="C:plasma membrane"/>
    <property type="evidence" value="ECO:0007669"/>
    <property type="project" value="UniProtKB-SubCell"/>
</dbReference>
<dbReference type="GO" id="GO:0016746">
    <property type="term" value="F:acyltransferase activity"/>
    <property type="evidence" value="ECO:0007669"/>
    <property type="project" value="UniProtKB-KW"/>
</dbReference>
<evidence type="ECO:0000256" key="5">
    <source>
        <dbReference type="ARBA" id="ARBA00023136"/>
    </source>
</evidence>
<name>L1MGB7_9CORY</name>
<evidence type="ECO:0000256" key="4">
    <source>
        <dbReference type="ARBA" id="ARBA00022679"/>
    </source>
</evidence>
<keyword evidence="8" id="KW-1185">Reference proteome</keyword>
<evidence type="ECO:0000256" key="2">
    <source>
        <dbReference type="ARBA" id="ARBA00022475"/>
    </source>
</evidence>
<keyword evidence="6 7" id="KW-0012">Acyltransferase</keyword>
<evidence type="ECO:0000313" key="7">
    <source>
        <dbReference type="EMBL" id="EKX90100.1"/>
    </source>
</evidence>
<evidence type="ECO:0000256" key="3">
    <source>
        <dbReference type="ARBA" id="ARBA00022519"/>
    </source>
</evidence>
<dbReference type="InterPro" id="IPR004960">
    <property type="entry name" value="LipA_acyltrans"/>
</dbReference>
<dbReference type="STRING" id="1035195.HMPREF9997_01308"/>
<proteinExistence type="predicted"/>
<dbReference type="NCBIfam" id="NF005919">
    <property type="entry name" value="PRK07920.1"/>
    <property type="match status" value="1"/>
</dbReference>
<dbReference type="RefSeq" id="WP_006063544.1">
    <property type="nucleotide sequence ID" value="NZ_KB290831.1"/>
</dbReference>
<dbReference type="AlphaFoldDB" id="L1MGB7"/>
<keyword evidence="5" id="KW-0472">Membrane</keyword>
<reference evidence="7 8" key="1">
    <citation type="submission" date="2012-05" db="EMBL/GenBank/DDBJ databases">
        <authorList>
            <person name="Weinstock G."/>
            <person name="Sodergren E."/>
            <person name="Lobos E.A."/>
            <person name="Fulton L."/>
            <person name="Fulton R."/>
            <person name="Courtney L."/>
            <person name="Fronick C."/>
            <person name="O'Laughlin M."/>
            <person name="Godfrey J."/>
            <person name="Wilson R.M."/>
            <person name="Miner T."/>
            <person name="Farmer C."/>
            <person name="Delehaunty K."/>
            <person name="Cordes M."/>
            <person name="Minx P."/>
            <person name="Tomlinson C."/>
            <person name="Chen J."/>
            <person name="Wollam A."/>
            <person name="Pepin K.H."/>
            <person name="Bhonagiri V."/>
            <person name="Zhang X."/>
            <person name="Suruliraj S."/>
            <person name="Warren W."/>
            <person name="Mitreva M."/>
            <person name="Mardis E.R."/>
            <person name="Wilson R.K."/>
        </authorList>
    </citation>
    <scope>NUCLEOTIDE SEQUENCE [LARGE SCALE GENOMIC DNA]</scope>
    <source>
        <strain evidence="7 8">F0235</strain>
    </source>
</reference>
<dbReference type="CDD" id="cd07984">
    <property type="entry name" value="LPLAT_LABLAT-like"/>
    <property type="match status" value="1"/>
</dbReference>
<comment type="subcellular location">
    <subcellularLocation>
        <location evidence="1">Cell inner membrane</location>
    </subcellularLocation>
</comment>
<dbReference type="eggNOG" id="COG1560">
    <property type="taxonomic scope" value="Bacteria"/>
</dbReference>
<dbReference type="EMBL" id="AMEM01000018">
    <property type="protein sequence ID" value="EKX90100.1"/>
    <property type="molecule type" value="Genomic_DNA"/>
</dbReference>
<dbReference type="OrthoDB" id="9803456at2"/>
<dbReference type="HOGENOM" id="CLU_049421_3_0_11"/>
<comment type="caution">
    <text evidence="7">The sequence shown here is derived from an EMBL/GenBank/DDBJ whole genome shotgun (WGS) entry which is preliminary data.</text>
</comment>
<evidence type="ECO:0000256" key="1">
    <source>
        <dbReference type="ARBA" id="ARBA00004533"/>
    </source>
</evidence>
<keyword evidence="4 7" id="KW-0808">Transferase</keyword>
<keyword evidence="3" id="KW-0997">Cell inner membrane</keyword>
<accession>L1MGB7</accession>
<dbReference type="PATRIC" id="fig|1035195.3.peg.1177"/>
<keyword evidence="2" id="KW-1003">Cell membrane</keyword>
<dbReference type="Proteomes" id="UP000010445">
    <property type="component" value="Unassembled WGS sequence"/>
</dbReference>
<dbReference type="Pfam" id="PF03279">
    <property type="entry name" value="Lip_A_acyltrans"/>
    <property type="match status" value="1"/>
</dbReference>
<protein>
    <submittedName>
        <fullName evidence="7">Lipid A biosynthesis (KDO)2-(Lauroyl)-lipid IVA acyltransferase</fullName>
    </submittedName>
</protein>
<organism evidence="7 8">
    <name type="scientific">Corynebacterium durum F0235</name>
    <dbReference type="NCBI Taxonomy" id="1035195"/>
    <lineage>
        <taxon>Bacteria</taxon>
        <taxon>Bacillati</taxon>
        <taxon>Actinomycetota</taxon>
        <taxon>Actinomycetes</taxon>
        <taxon>Mycobacteriales</taxon>
        <taxon>Corynebacteriaceae</taxon>
        <taxon>Corynebacterium</taxon>
    </lineage>
</organism>
<evidence type="ECO:0000313" key="8">
    <source>
        <dbReference type="Proteomes" id="UP000010445"/>
    </source>
</evidence>
<dbReference type="GO" id="GO:0009247">
    <property type="term" value="P:glycolipid biosynthetic process"/>
    <property type="evidence" value="ECO:0007669"/>
    <property type="project" value="UniProtKB-ARBA"/>
</dbReference>
<dbReference type="PANTHER" id="PTHR30606">
    <property type="entry name" value="LIPID A BIOSYNTHESIS LAUROYL ACYLTRANSFERASE"/>
    <property type="match status" value="1"/>
</dbReference>